<feature type="domain" description="VanZ-like" evidence="2">
    <location>
        <begin position="130"/>
        <end position="247"/>
    </location>
</feature>
<evidence type="ECO:0000259" key="2">
    <source>
        <dbReference type="Pfam" id="PF04892"/>
    </source>
</evidence>
<dbReference type="Proteomes" id="UP000000602">
    <property type="component" value="Plasmid large"/>
</dbReference>
<keyword evidence="4" id="KW-1185">Reference proteome</keyword>
<organism evidence="3 4">
    <name type="scientific">Desulfotalea psychrophila (strain LSv54 / DSM 12343)</name>
    <dbReference type="NCBI Taxonomy" id="177439"/>
    <lineage>
        <taxon>Bacteria</taxon>
        <taxon>Pseudomonadati</taxon>
        <taxon>Thermodesulfobacteriota</taxon>
        <taxon>Desulfobulbia</taxon>
        <taxon>Desulfobulbales</taxon>
        <taxon>Desulfocapsaceae</taxon>
        <taxon>Desulfotalea</taxon>
    </lineage>
</organism>
<feature type="transmembrane region" description="Helical" evidence="1">
    <location>
        <begin position="110"/>
        <end position="131"/>
    </location>
</feature>
<feature type="transmembrane region" description="Helical" evidence="1">
    <location>
        <begin position="232"/>
        <end position="256"/>
    </location>
</feature>
<geneLocation type="plasmid" evidence="4">
    <name>large</name>
</geneLocation>
<dbReference type="eggNOG" id="COG5652">
    <property type="taxonomic scope" value="Bacteria"/>
</dbReference>
<keyword evidence="1" id="KW-1133">Transmembrane helix</keyword>
<feature type="transmembrane region" description="Helical" evidence="1">
    <location>
        <begin position="178"/>
        <end position="194"/>
    </location>
</feature>
<dbReference type="InterPro" id="IPR006976">
    <property type="entry name" value="VanZ-like"/>
</dbReference>
<reference evidence="3 4" key="1">
    <citation type="journal article" date="2004" name="Environ. Microbiol.">
        <title>The genome of Desulfotalea psychrophila, a sulfate-reducing bacterium from permanently cold Arctic sediments.</title>
        <authorList>
            <person name="Rabus R."/>
            <person name="Ruepp A."/>
            <person name="Frickey T."/>
            <person name="Rattei T."/>
            <person name="Fartmann B."/>
            <person name="Stark M."/>
            <person name="Bauer M."/>
            <person name="Zibat A."/>
            <person name="Lombardot T."/>
            <person name="Becker I."/>
            <person name="Amann J."/>
            <person name="Gellner K."/>
            <person name="Teeling H."/>
            <person name="Leuschner W.D."/>
            <person name="Gloeckner F.-O."/>
            <person name="Lupas A.N."/>
            <person name="Amann R."/>
            <person name="Klenk H.-P."/>
        </authorList>
    </citation>
    <scope>NUCLEOTIDE SEQUENCE [LARGE SCALE GENOMIC DNA]</scope>
    <source>
        <strain evidence="4">DSM 12343 / LSv54</strain>
        <plasmid evidence="4">large</plasmid>
    </source>
</reference>
<dbReference type="AlphaFoldDB" id="Q6AIB4"/>
<keyword evidence="1" id="KW-0812">Transmembrane</keyword>
<evidence type="ECO:0000313" key="4">
    <source>
        <dbReference type="Proteomes" id="UP000000602"/>
    </source>
</evidence>
<accession>Q6AIB4</accession>
<proteinExistence type="predicted"/>
<protein>
    <submittedName>
        <fullName evidence="3">Related to phosphotransbutyrylase (Partial length)</fullName>
    </submittedName>
</protein>
<dbReference type="HOGENOM" id="CLU_1060622_0_0_7"/>
<feature type="transmembrane region" description="Helical" evidence="1">
    <location>
        <begin position="80"/>
        <end position="104"/>
    </location>
</feature>
<dbReference type="Pfam" id="PF04892">
    <property type="entry name" value="VanZ"/>
    <property type="match status" value="1"/>
</dbReference>
<dbReference type="NCBIfam" id="NF037970">
    <property type="entry name" value="vanZ_1"/>
    <property type="match status" value="1"/>
</dbReference>
<dbReference type="KEGG" id="dps:DPPB69"/>
<dbReference type="EMBL" id="CR522871">
    <property type="protein sequence ID" value="CAG37933.1"/>
    <property type="molecule type" value="Genomic_DNA"/>
</dbReference>
<name>Q6AIB4_DESPS</name>
<evidence type="ECO:0000313" key="3">
    <source>
        <dbReference type="EMBL" id="CAG37933.1"/>
    </source>
</evidence>
<gene>
    <name evidence="3" type="ordered locus">DPPB69</name>
</gene>
<keyword evidence="1" id="KW-0472">Membrane</keyword>
<evidence type="ECO:0000256" key="1">
    <source>
        <dbReference type="SAM" id="Phobius"/>
    </source>
</evidence>
<sequence length="262" mass="29181">MGKRSYRFSTICCSQSELLSTPSTDYARRNSRLGEIQTSLSRSSHTTEVRISIQLSHSTGELQVRNLALYRVQLNPVYRVVRWICFGLWTLLIVSLLVSAVVANGFDKKWFAPLVLVTLTIIIGTTMPVTLKNEARAEIISHAKTFKTQVLDHIPHDTPNVFVQLTSLEIFKLDITKIAHFILFGILGGLLHFLRGRTLLLLTLLDISIVSSGTELMQLFIDGRSALVGDVLIDLAGASCVILMLFISQHIMGIFANNLKQS</sequence>